<proteinExistence type="predicted"/>
<dbReference type="GO" id="GO:0004309">
    <property type="term" value="F:exopolyphosphatase activity"/>
    <property type="evidence" value="ECO:0007669"/>
    <property type="project" value="TreeGrafter"/>
</dbReference>
<organism evidence="1 2">
    <name type="scientific">Paragonimus westermani</name>
    <dbReference type="NCBI Taxonomy" id="34504"/>
    <lineage>
        <taxon>Eukaryota</taxon>
        <taxon>Metazoa</taxon>
        <taxon>Spiralia</taxon>
        <taxon>Lophotrochozoa</taxon>
        <taxon>Platyhelminthes</taxon>
        <taxon>Trematoda</taxon>
        <taxon>Digenea</taxon>
        <taxon>Plagiorchiida</taxon>
        <taxon>Troglotremata</taxon>
        <taxon>Troglotrematidae</taxon>
        <taxon>Paragonimus</taxon>
    </lineage>
</organism>
<dbReference type="InterPro" id="IPR038763">
    <property type="entry name" value="DHH_sf"/>
</dbReference>
<accession>A0A5J4N433</accession>
<protein>
    <submittedName>
        <fullName evidence="1">Exopolyphosphatase</fullName>
    </submittedName>
</protein>
<dbReference type="PANTHER" id="PTHR12112">
    <property type="entry name" value="BNIP - RELATED"/>
    <property type="match status" value="1"/>
</dbReference>
<evidence type="ECO:0000313" key="2">
    <source>
        <dbReference type="Proteomes" id="UP000324629"/>
    </source>
</evidence>
<dbReference type="SUPFAM" id="SSF64182">
    <property type="entry name" value="DHH phosphoesterases"/>
    <property type="match status" value="1"/>
</dbReference>
<evidence type="ECO:0000313" key="1">
    <source>
        <dbReference type="EMBL" id="KAA3670291.1"/>
    </source>
</evidence>
<reference evidence="1 2" key="1">
    <citation type="journal article" date="2019" name="Gigascience">
        <title>Whole-genome sequence of the oriental lung fluke Paragonimus westermani.</title>
        <authorList>
            <person name="Oey H."/>
            <person name="Zakrzewski M."/>
            <person name="Narain K."/>
            <person name="Devi K.R."/>
            <person name="Agatsuma T."/>
            <person name="Nawaratna S."/>
            <person name="Gobert G.N."/>
            <person name="Jones M.K."/>
            <person name="Ragan M.A."/>
            <person name="McManus D.P."/>
            <person name="Krause L."/>
        </authorList>
    </citation>
    <scope>NUCLEOTIDE SEQUENCE [LARGE SCALE GENOMIC DNA]</scope>
    <source>
        <strain evidence="1 2">IND2009</strain>
    </source>
</reference>
<dbReference type="PANTHER" id="PTHR12112:SF39">
    <property type="entry name" value="EG:152A3.5 PROTEIN (FBGN0003116_PN PROTEIN)"/>
    <property type="match status" value="1"/>
</dbReference>
<gene>
    <name evidence="1" type="ORF">DEA37_0002937</name>
</gene>
<dbReference type="Gene3D" id="3.90.1640.10">
    <property type="entry name" value="inorganic pyrophosphatase (n-terminal core)"/>
    <property type="match status" value="1"/>
</dbReference>
<name>A0A5J4N433_9TREM</name>
<sequence length="256" mass="28819">MEEFLNKSRAALESGQNGQYLVVSGNEACDLDSTTCALAYAYFKQLQLGDAYTVVPLCNINRSDMPLRTEVVHWLRQCDLSWETLIYADDLFGPQSNFYKHNRVVSLILVDCHAIVGCLRGRNWPLKEVIDHHMLHPDSSTHNLDNCELKLIDAVGSCSSLVSAQILSNRPGELPLALWKLLYGAILLDTVGLSERGRRDGRLTDLDLLMASRIEDMIGEKLFSAGLSRETLFRGLENAKFDIKGNWLYGFQRKPL</sequence>
<dbReference type="EMBL" id="QNGE01011791">
    <property type="protein sequence ID" value="KAA3670291.1"/>
    <property type="molecule type" value="Genomic_DNA"/>
</dbReference>
<comment type="caution">
    <text evidence="1">The sequence shown here is derived from an EMBL/GenBank/DDBJ whole genome shotgun (WGS) entry which is preliminary data.</text>
</comment>
<dbReference type="Proteomes" id="UP000324629">
    <property type="component" value="Unassembled WGS sequence"/>
</dbReference>
<keyword evidence="2" id="KW-1185">Reference proteome</keyword>
<dbReference type="GO" id="GO:0005737">
    <property type="term" value="C:cytoplasm"/>
    <property type="evidence" value="ECO:0007669"/>
    <property type="project" value="TreeGrafter"/>
</dbReference>
<dbReference type="AlphaFoldDB" id="A0A5J4N433"/>